<evidence type="ECO:0000259" key="1">
    <source>
        <dbReference type="Pfam" id="PF08241"/>
    </source>
</evidence>
<gene>
    <name evidence="2" type="primary">ycgJ</name>
    <name evidence="2" type="ORF">NCTC12123_02887</name>
</gene>
<evidence type="ECO:0000313" key="3">
    <source>
        <dbReference type="Proteomes" id="UP000255163"/>
    </source>
</evidence>
<dbReference type="EC" id="2.1.1.-" evidence="2"/>
<dbReference type="AlphaFoldDB" id="A0A376FD83"/>
<dbReference type="CDD" id="cd02440">
    <property type="entry name" value="AdoMet_MTases"/>
    <property type="match status" value="1"/>
</dbReference>
<accession>A0A376FD83</accession>
<organism evidence="2 3">
    <name type="scientific">Enterobacter asburiae</name>
    <dbReference type="NCBI Taxonomy" id="61645"/>
    <lineage>
        <taxon>Bacteria</taxon>
        <taxon>Pseudomonadati</taxon>
        <taxon>Pseudomonadota</taxon>
        <taxon>Gammaproteobacteria</taxon>
        <taxon>Enterobacterales</taxon>
        <taxon>Enterobacteriaceae</taxon>
        <taxon>Enterobacter</taxon>
        <taxon>Enterobacter cloacae complex</taxon>
    </lineage>
</organism>
<protein>
    <submittedName>
        <fullName evidence="2">Protein YafE</fullName>
        <ecNumber evidence="2">2.1.1.-</ecNumber>
    </submittedName>
</protein>
<dbReference type="PANTHER" id="PTHR42912">
    <property type="entry name" value="METHYLTRANSFERASE"/>
    <property type="match status" value="1"/>
</dbReference>
<sequence>MTTTRSHHDNVEKQFGSQASAYLSSAVHASGRDLVRLGERLAAFPQAHVLDLGCGAGHASFAAAQQVAHVTAYDLSSQMLDVVAEAARTKGLDNIDTRQGYAESLPFDDASFEVVISRYSAHHWHDVGQALREVKRVLKPGGIFIIMDVMSPGHPVRNIWLQTVEALRDTSHVQNYASGEWLSFITEAGLIARALITDRLPLEFSSWIARMRTPEALSQAIRLYQESASAEVKAYFELQEDGSFYQRYHHGRSAKSGINKKGTEGNRCLFIFRSCYQESGVALFFTNSVNWSPGFRLSVSLFQRITSLMFTPCRFAILDSESPLRTR</sequence>
<dbReference type="GO" id="GO:0008757">
    <property type="term" value="F:S-adenosylmethionine-dependent methyltransferase activity"/>
    <property type="evidence" value="ECO:0007669"/>
    <property type="project" value="InterPro"/>
</dbReference>
<dbReference type="InterPro" id="IPR050508">
    <property type="entry name" value="Methyltransf_Superfamily"/>
</dbReference>
<dbReference type="SUPFAM" id="SSF53335">
    <property type="entry name" value="S-adenosyl-L-methionine-dependent methyltransferases"/>
    <property type="match status" value="1"/>
</dbReference>
<keyword evidence="2" id="KW-0489">Methyltransferase</keyword>
<keyword evidence="2" id="KW-0808">Transferase</keyword>
<dbReference type="Gene3D" id="3.40.50.150">
    <property type="entry name" value="Vaccinia Virus protein VP39"/>
    <property type="match status" value="1"/>
</dbReference>
<proteinExistence type="predicted"/>
<dbReference type="PANTHER" id="PTHR42912:SF93">
    <property type="entry name" value="N6-ADENOSINE-METHYLTRANSFERASE TMT1A"/>
    <property type="match status" value="1"/>
</dbReference>
<dbReference type="Proteomes" id="UP000255163">
    <property type="component" value="Unassembled WGS sequence"/>
</dbReference>
<dbReference type="EMBL" id="UFYI01000007">
    <property type="protein sequence ID" value="STD21707.1"/>
    <property type="molecule type" value="Genomic_DNA"/>
</dbReference>
<evidence type="ECO:0000313" key="2">
    <source>
        <dbReference type="EMBL" id="STD21707.1"/>
    </source>
</evidence>
<name>A0A376FD83_ENTAS</name>
<dbReference type="InterPro" id="IPR013216">
    <property type="entry name" value="Methyltransf_11"/>
</dbReference>
<dbReference type="GO" id="GO:0032259">
    <property type="term" value="P:methylation"/>
    <property type="evidence" value="ECO:0007669"/>
    <property type="project" value="UniProtKB-KW"/>
</dbReference>
<dbReference type="InterPro" id="IPR029063">
    <property type="entry name" value="SAM-dependent_MTases_sf"/>
</dbReference>
<dbReference type="STRING" id="640513.Entas_0802"/>
<feature type="domain" description="Methyltransferase type 11" evidence="1">
    <location>
        <begin position="50"/>
        <end position="146"/>
    </location>
</feature>
<dbReference type="Pfam" id="PF08241">
    <property type="entry name" value="Methyltransf_11"/>
    <property type="match status" value="1"/>
</dbReference>
<reference evidence="2 3" key="1">
    <citation type="submission" date="2018-06" db="EMBL/GenBank/DDBJ databases">
        <authorList>
            <consortium name="Pathogen Informatics"/>
            <person name="Doyle S."/>
        </authorList>
    </citation>
    <scope>NUCLEOTIDE SEQUENCE [LARGE SCALE GENOMIC DNA]</scope>
    <source>
        <strain evidence="2 3">NCTC12123</strain>
    </source>
</reference>